<dbReference type="Proteomes" id="UP000004578">
    <property type="component" value="Unassembled WGS sequence"/>
</dbReference>
<evidence type="ECO:0000259" key="9">
    <source>
        <dbReference type="Pfam" id="PF12821"/>
    </source>
</evidence>
<feature type="transmembrane region" description="Helical" evidence="7">
    <location>
        <begin position="226"/>
        <end position="248"/>
    </location>
</feature>
<accession>J0NJK4</accession>
<evidence type="ECO:0000256" key="1">
    <source>
        <dbReference type="ARBA" id="ARBA00004651"/>
    </source>
</evidence>
<evidence type="ECO:0000313" key="10">
    <source>
        <dbReference type="EMBL" id="EJF47289.1"/>
    </source>
</evidence>
<feature type="transmembrane region" description="Helical" evidence="7">
    <location>
        <begin position="324"/>
        <end position="345"/>
    </location>
</feature>
<dbReference type="InterPro" id="IPR010619">
    <property type="entry name" value="ThrE-like_N"/>
</dbReference>
<dbReference type="InterPro" id="IPR024528">
    <property type="entry name" value="ThrE_2"/>
</dbReference>
<feature type="transmembrane region" description="Helical" evidence="7">
    <location>
        <begin position="376"/>
        <end position="396"/>
    </location>
</feature>
<comment type="caution">
    <text evidence="10">The sequence shown here is derived from an EMBL/GenBank/DDBJ whole genome shotgun (WGS) entry which is preliminary data.</text>
</comment>
<dbReference type="EMBL" id="AKFS01000092">
    <property type="protein sequence ID" value="EJF47289.1"/>
    <property type="molecule type" value="Genomic_DNA"/>
</dbReference>
<feature type="transmembrane region" description="Helical" evidence="7">
    <location>
        <begin position="193"/>
        <end position="214"/>
    </location>
</feature>
<dbReference type="Pfam" id="PF12821">
    <property type="entry name" value="ThrE_2"/>
    <property type="match status" value="1"/>
</dbReference>
<feature type="transmembrane region" description="Helical" evidence="7">
    <location>
        <begin position="408"/>
        <end position="428"/>
    </location>
</feature>
<dbReference type="AlphaFoldDB" id="J0NJK4"/>
<organism evidence="10 11">
    <name type="scientific">Schaalia georgiae F0490</name>
    <dbReference type="NCBI Taxonomy" id="1125717"/>
    <lineage>
        <taxon>Bacteria</taxon>
        <taxon>Bacillati</taxon>
        <taxon>Actinomycetota</taxon>
        <taxon>Actinomycetes</taxon>
        <taxon>Actinomycetales</taxon>
        <taxon>Actinomycetaceae</taxon>
        <taxon>Schaalia</taxon>
    </lineage>
</organism>
<evidence type="ECO:0000313" key="11">
    <source>
        <dbReference type="Proteomes" id="UP000004578"/>
    </source>
</evidence>
<feature type="transmembrane region" description="Helical" evidence="7">
    <location>
        <begin position="164"/>
        <end position="181"/>
    </location>
</feature>
<dbReference type="GO" id="GO:0005886">
    <property type="term" value="C:plasma membrane"/>
    <property type="evidence" value="ECO:0007669"/>
    <property type="project" value="UniProtKB-SubCell"/>
</dbReference>
<dbReference type="GO" id="GO:0022857">
    <property type="term" value="F:transmembrane transporter activity"/>
    <property type="evidence" value="ECO:0007669"/>
    <property type="project" value="InterPro"/>
</dbReference>
<evidence type="ECO:0000256" key="2">
    <source>
        <dbReference type="ARBA" id="ARBA00022475"/>
    </source>
</evidence>
<comment type="similarity">
    <text evidence="6">Belongs to the ThrE exporter (TC 2.A.79) family.</text>
</comment>
<dbReference type="Pfam" id="PF06738">
    <property type="entry name" value="ThrE"/>
    <property type="match status" value="1"/>
</dbReference>
<evidence type="ECO:0000256" key="7">
    <source>
        <dbReference type="SAM" id="Phobius"/>
    </source>
</evidence>
<name>J0NJK4_9ACTO</name>
<keyword evidence="11" id="KW-1185">Reference proteome</keyword>
<comment type="subcellular location">
    <subcellularLocation>
        <location evidence="1">Cell membrane</location>
        <topology evidence="1">Multi-pass membrane protein</topology>
    </subcellularLocation>
</comment>
<reference evidence="10 11" key="1">
    <citation type="submission" date="2012-05" db="EMBL/GenBank/DDBJ databases">
        <authorList>
            <person name="Harkins D.M."/>
            <person name="Madupu R."/>
            <person name="Durkin A.S."/>
            <person name="Torralba M."/>
            <person name="Methe B."/>
            <person name="Sutton G.G."/>
            <person name="Nelson K.E."/>
        </authorList>
    </citation>
    <scope>NUCLEOTIDE SEQUENCE [LARGE SCALE GENOMIC DNA]</scope>
    <source>
        <strain evidence="10 11">F0490</strain>
    </source>
</reference>
<dbReference type="PANTHER" id="PTHR34390:SF2">
    <property type="entry name" value="SUCCINATE TRANSPORTER SUBUNIT YJJP-RELATED"/>
    <property type="match status" value="1"/>
</dbReference>
<evidence type="ECO:0000256" key="5">
    <source>
        <dbReference type="ARBA" id="ARBA00023136"/>
    </source>
</evidence>
<feature type="transmembrane region" description="Helical" evidence="7">
    <location>
        <begin position="296"/>
        <end position="317"/>
    </location>
</feature>
<feature type="transmembrane region" description="Helical" evidence="7">
    <location>
        <begin position="260"/>
        <end position="284"/>
    </location>
</feature>
<keyword evidence="3 7" id="KW-0812">Transmembrane</keyword>
<protein>
    <submittedName>
        <fullName evidence="10">PF06738 family protein</fullName>
    </submittedName>
</protein>
<dbReference type="GO" id="GO:0015744">
    <property type="term" value="P:succinate transport"/>
    <property type="evidence" value="ECO:0007669"/>
    <property type="project" value="TreeGrafter"/>
</dbReference>
<dbReference type="PATRIC" id="fig|1125717.3.peg.653"/>
<dbReference type="PANTHER" id="PTHR34390">
    <property type="entry name" value="UPF0442 PROTEIN YJJB-RELATED"/>
    <property type="match status" value="1"/>
</dbReference>
<evidence type="ECO:0000256" key="4">
    <source>
        <dbReference type="ARBA" id="ARBA00022989"/>
    </source>
</evidence>
<proteinExistence type="inferred from homology"/>
<feature type="domain" description="Threonine/serine exporter-like N-terminal" evidence="8">
    <location>
        <begin position="37"/>
        <end position="279"/>
    </location>
</feature>
<keyword evidence="5 7" id="KW-0472">Membrane</keyword>
<feature type="transmembrane region" description="Helical" evidence="7">
    <location>
        <begin position="351"/>
        <end position="369"/>
    </location>
</feature>
<keyword evidence="4 7" id="KW-1133">Transmembrane helix</keyword>
<dbReference type="InterPro" id="IPR050539">
    <property type="entry name" value="ThrE_Dicarb/AminoAcid_Exp"/>
</dbReference>
<evidence type="ECO:0000256" key="6">
    <source>
        <dbReference type="ARBA" id="ARBA00034125"/>
    </source>
</evidence>
<gene>
    <name evidence="10" type="ORF">HMPREF1317_1570</name>
</gene>
<evidence type="ECO:0000259" key="8">
    <source>
        <dbReference type="Pfam" id="PF06738"/>
    </source>
</evidence>
<keyword evidence="2" id="KW-1003">Cell membrane</keyword>
<sequence>MAEAEPTKPHRSSPETAGDILNQRIAAHDRLASQSQIVLRLGQMLLSFGASAYRVKKSMADLARAVGISDHRAQVTYTEIIATAYANGTFRTELAEQRLMGVNADKIDRLNNYVASLQGRSVRVEDVSDELDAVARIPALYDWFSNALASGLACAAFAFLNGGGWVECSAVAVASFFGQALRRQMLHRHMNHFGVWMACGALAALIYILLVAPAQQFLGVEATHQAGFVSALLFLVPGFPLVTGLIDLVRQDFQGGIGRLVYVSMLVASAGVAVWSVSAVFGWSVAPQYTIELVPWLHFLLRFLTSFVAAYGFAILFNSPHRVCFAAALIGALINTGRIALVLLAGVPVPAAVGLAALAAGLLAVAVAKRTRFSRVTLSVPAVVIMIPGVPLYRALTNLNNQQIDEALSALFTVLFTIVAIGMGLALSRMLTDKNWLMERQEMVPNLWDYEEEEDA</sequence>
<feature type="domain" description="Threonine/Serine exporter ThrE" evidence="9">
    <location>
        <begin position="303"/>
        <end position="429"/>
    </location>
</feature>
<evidence type="ECO:0000256" key="3">
    <source>
        <dbReference type="ARBA" id="ARBA00022692"/>
    </source>
</evidence>